<protein>
    <submittedName>
        <fullName evidence="1">Uncharacterized protein</fullName>
    </submittedName>
</protein>
<comment type="caution">
    <text evidence="1">The sequence shown here is derived from an EMBL/GenBank/DDBJ whole genome shotgun (WGS) entry which is preliminary data.</text>
</comment>
<gene>
    <name evidence="1" type="ORF">GGQ98_002146</name>
</gene>
<dbReference type="AlphaFoldDB" id="A0A7W7B1Y9"/>
<dbReference type="Proteomes" id="UP000566324">
    <property type="component" value="Unassembled WGS sequence"/>
</dbReference>
<evidence type="ECO:0000313" key="2">
    <source>
        <dbReference type="Proteomes" id="UP000566324"/>
    </source>
</evidence>
<accession>A0A7W7B1Y9</accession>
<keyword evidence="2" id="KW-1185">Reference proteome</keyword>
<sequence length="69" mass="7371">MKLRVQAFTAPVIAAAFLITPSPVSPGQASSVHQRYHADKGLYRMDRGAADMERVDGEALAAVESVLSD</sequence>
<name>A0A7W7B1Y9_9SPHN</name>
<reference evidence="1 2" key="1">
    <citation type="submission" date="2020-08" db="EMBL/GenBank/DDBJ databases">
        <title>Genomic Encyclopedia of Type Strains, Phase IV (KMG-IV): sequencing the most valuable type-strain genomes for metagenomic binning, comparative biology and taxonomic classification.</title>
        <authorList>
            <person name="Goeker M."/>
        </authorList>
    </citation>
    <scope>NUCLEOTIDE SEQUENCE [LARGE SCALE GENOMIC DNA]</scope>
    <source>
        <strain evidence="1 2">DSM 17328</strain>
    </source>
</reference>
<dbReference type="RefSeq" id="WP_184069267.1">
    <property type="nucleotide sequence ID" value="NZ_JACHNZ010000022.1"/>
</dbReference>
<organism evidence="1 2">
    <name type="scientific">Sphingosinicella soli</name>
    <dbReference type="NCBI Taxonomy" id="333708"/>
    <lineage>
        <taxon>Bacteria</taxon>
        <taxon>Pseudomonadati</taxon>
        <taxon>Pseudomonadota</taxon>
        <taxon>Alphaproteobacteria</taxon>
        <taxon>Sphingomonadales</taxon>
        <taxon>Sphingosinicellaceae</taxon>
        <taxon>Sphingosinicella</taxon>
    </lineage>
</organism>
<dbReference type="EMBL" id="JACHNZ010000022">
    <property type="protein sequence ID" value="MBB4632521.1"/>
    <property type="molecule type" value="Genomic_DNA"/>
</dbReference>
<proteinExistence type="predicted"/>
<evidence type="ECO:0000313" key="1">
    <source>
        <dbReference type="EMBL" id="MBB4632521.1"/>
    </source>
</evidence>